<organism evidence="1 2">
    <name type="scientific">Paxillus rubicundulus Ve08.2h10</name>
    <dbReference type="NCBI Taxonomy" id="930991"/>
    <lineage>
        <taxon>Eukaryota</taxon>
        <taxon>Fungi</taxon>
        <taxon>Dikarya</taxon>
        <taxon>Basidiomycota</taxon>
        <taxon>Agaricomycotina</taxon>
        <taxon>Agaricomycetes</taxon>
        <taxon>Agaricomycetidae</taxon>
        <taxon>Boletales</taxon>
        <taxon>Paxilineae</taxon>
        <taxon>Paxillaceae</taxon>
        <taxon>Paxillus</taxon>
    </lineage>
</organism>
<feature type="non-terminal residue" evidence="1">
    <location>
        <position position="93"/>
    </location>
</feature>
<evidence type="ECO:0000313" key="1">
    <source>
        <dbReference type="EMBL" id="KIK90853.1"/>
    </source>
</evidence>
<keyword evidence="2" id="KW-1185">Reference proteome</keyword>
<dbReference type="HOGENOM" id="CLU_2405405_0_0_1"/>
<accession>A0A0D0DIK6</accession>
<reference evidence="2" key="2">
    <citation type="submission" date="2015-01" db="EMBL/GenBank/DDBJ databases">
        <title>Evolutionary Origins and Diversification of the Mycorrhizal Mutualists.</title>
        <authorList>
            <consortium name="DOE Joint Genome Institute"/>
            <consortium name="Mycorrhizal Genomics Consortium"/>
            <person name="Kohler A."/>
            <person name="Kuo A."/>
            <person name="Nagy L.G."/>
            <person name="Floudas D."/>
            <person name="Copeland A."/>
            <person name="Barry K.W."/>
            <person name="Cichocki N."/>
            <person name="Veneault-Fourrey C."/>
            <person name="LaButti K."/>
            <person name="Lindquist E.A."/>
            <person name="Lipzen A."/>
            <person name="Lundell T."/>
            <person name="Morin E."/>
            <person name="Murat C."/>
            <person name="Riley R."/>
            <person name="Ohm R."/>
            <person name="Sun H."/>
            <person name="Tunlid A."/>
            <person name="Henrissat B."/>
            <person name="Grigoriev I.V."/>
            <person name="Hibbett D.S."/>
            <person name="Martin F."/>
        </authorList>
    </citation>
    <scope>NUCLEOTIDE SEQUENCE [LARGE SCALE GENOMIC DNA]</scope>
    <source>
        <strain evidence="2">Ve08.2h10</strain>
    </source>
</reference>
<dbReference type="InParanoid" id="A0A0D0DIK6"/>
<proteinExistence type="predicted"/>
<name>A0A0D0DIK6_9AGAM</name>
<dbReference type="EMBL" id="KN825462">
    <property type="protein sequence ID" value="KIK90853.1"/>
    <property type="molecule type" value="Genomic_DNA"/>
</dbReference>
<sequence>MAWTRRFSVISGRMNWRCTVIPIQTGICQEAKYTPTAKAMVCLCTAPEGGSEKDVTRGAWGVQRFPLNTFFHSSASLSSSVLTMSQSDLATIP</sequence>
<gene>
    <name evidence="1" type="ORF">PAXRUDRAFT_831322</name>
</gene>
<dbReference type="AlphaFoldDB" id="A0A0D0DIK6"/>
<evidence type="ECO:0000313" key="2">
    <source>
        <dbReference type="Proteomes" id="UP000054538"/>
    </source>
</evidence>
<dbReference type="Proteomes" id="UP000054538">
    <property type="component" value="Unassembled WGS sequence"/>
</dbReference>
<reference evidence="1 2" key="1">
    <citation type="submission" date="2014-04" db="EMBL/GenBank/DDBJ databases">
        <authorList>
            <consortium name="DOE Joint Genome Institute"/>
            <person name="Kuo A."/>
            <person name="Kohler A."/>
            <person name="Jargeat P."/>
            <person name="Nagy L.G."/>
            <person name="Floudas D."/>
            <person name="Copeland A."/>
            <person name="Barry K.W."/>
            <person name="Cichocki N."/>
            <person name="Veneault-Fourrey C."/>
            <person name="LaButti K."/>
            <person name="Lindquist E.A."/>
            <person name="Lipzen A."/>
            <person name="Lundell T."/>
            <person name="Morin E."/>
            <person name="Murat C."/>
            <person name="Sun H."/>
            <person name="Tunlid A."/>
            <person name="Henrissat B."/>
            <person name="Grigoriev I.V."/>
            <person name="Hibbett D.S."/>
            <person name="Martin F."/>
            <person name="Nordberg H.P."/>
            <person name="Cantor M.N."/>
            <person name="Hua S.X."/>
        </authorList>
    </citation>
    <scope>NUCLEOTIDE SEQUENCE [LARGE SCALE GENOMIC DNA]</scope>
    <source>
        <strain evidence="1 2">Ve08.2h10</strain>
    </source>
</reference>
<protein>
    <submittedName>
        <fullName evidence="1">Uncharacterized protein</fullName>
    </submittedName>
</protein>